<accession>A0A9P6B0H3</accession>
<protein>
    <submittedName>
        <fullName evidence="1">Uncharacterized protein</fullName>
    </submittedName>
</protein>
<gene>
    <name evidence="1" type="ORF">BS47DRAFT_799962</name>
</gene>
<dbReference type="Proteomes" id="UP000886523">
    <property type="component" value="Unassembled WGS sequence"/>
</dbReference>
<dbReference type="EMBL" id="MU128952">
    <property type="protein sequence ID" value="KAF9515219.1"/>
    <property type="molecule type" value="Genomic_DNA"/>
</dbReference>
<keyword evidence="2" id="KW-1185">Reference proteome</keyword>
<name>A0A9P6B0H3_9AGAM</name>
<organism evidence="1 2">
    <name type="scientific">Hydnum rufescens UP504</name>
    <dbReference type="NCBI Taxonomy" id="1448309"/>
    <lineage>
        <taxon>Eukaryota</taxon>
        <taxon>Fungi</taxon>
        <taxon>Dikarya</taxon>
        <taxon>Basidiomycota</taxon>
        <taxon>Agaricomycotina</taxon>
        <taxon>Agaricomycetes</taxon>
        <taxon>Cantharellales</taxon>
        <taxon>Hydnaceae</taxon>
        <taxon>Hydnum</taxon>
    </lineage>
</organism>
<dbReference type="OrthoDB" id="10619665at2759"/>
<dbReference type="AlphaFoldDB" id="A0A9P6B0H3"/>
<evidence type="ECO:0000313" key="2">
    <source>
        <dbReference type="Proteomes" id="UP000886523"/>
    </source>
</evidence>
<proteinExistence type="predicted"/>
<comment type="caution">
    <text evidence="1">The sequence shown here is derived from an EMBL/GenBank/DDBJ whole genome shotgun (WGS) entry which is preliminary data.</text>
</comment>
<evidence type="ECO:0000313" key="1">
    <source>
        <dbReference type="EMBL" id="KAF9515219.1"/>
    </source>
</evidence>
<sequence length="142" mass="15691">MAAAYNVCGGARAHCCMLSIARRIRRDDLSRLSARGGHNERPRRDIIDRCDRSWCEPAPCAERGLNTDQHCLFGNGREVWLTLSMAWRLTGGDFIGSDGAGSVTAPQPSRAVDRSYGTSRRLSDTGCIPGSGRVCVVEEWYW</sequence>
<reference evidence="1" key="1">
    <citation type="journal article" date="2020" name="Nat. Commun.">
        <title>Large-scale genome sequencing of mycorrhizal fungi provides insights into the early evolution of symbiotic traits.</title>
        <authorList>
            <person name="Miyauchi S."/>
            <person name="Kiss E."/>
            <person name="Kuo A."/>
            <person name="Drula E."/>
            <person name="Kohler A."/>
            <person name="Sanchez-Garcia M."/>
            <person name="Morin E."/>
            <person name="Andreopoulos B."/>
            <person name="Barry K.W."/>
            <person name="Bonito G."/>
            <person name="Buee M."/>
            <person name="Carver A."/>
            <person name="Chen C."/>
            <person name="Cichocki N."/>
            <person name="Clum A."/>
            <person name="Culley D."/>
            <person name="Crous P.W."/>
            <person name="Fauchery L."/>
            <person name="Girlanda M."/>
            <person name="Hayes R.D."/>
            <person name="Keri Z."/>
            <person name="LaButti K."/>
            <person name="Lipzen A."/>
            <person name="Lombard V."/>
            <person name="Magnuson J."/>
            <person name="Maillard F."/>
            <person name="Murat C."/>
            <person name="Nolan M."/>
            <person name="Ohm R.A."/>
            <person name="Pangilinan J."/>
            <person name="Pereira M.F."/>
            <person name="Perotto S."/>
            <person name="Peter M."/>
            <person name="Pfister S."/>
            <person name="Riley R."/>
            <person name="Sitrit Y."/>
            <person name="Stielow J.B."/>
            <person name="Szollosi G."/>
            <person name="Zifcakova L."/>
            <person name="Stursova M."/>
            <person name="Spatafora J.W."/>
            <person name="Tedersoo L."/>
            <person name="Vaario L.M."/>
            <person name="Yamada A."/>
            <person name="Yan M."/>
            <person name="Wang P."/>
            <person name="Xu J."/>
            <person name="Bruns T."/>
            <person name="Baldrian P."/>
            <person name="Vilgalys R."/>
            <person name="Dunand C."/>
            <person name="Henrissat B."/>
            <person name="Grigoriev I.V."/>
            <person name="Hibbett D."/>
            <person name="Nagy L.G."/>
            <person name="Martin F.M."/>
        </authorList>
    </citation>
    <scope>NUCLEOTIDE SEQUENCE</scope>
    <source>
        <strain evidence="1">UP504</strain>
    </source>
</reference>